<feature type="domain" description="5'-Nucleotidase C-terminal" evidence="4">
    <location>
        <begin position="318"/>
        <end position="468"/>
    </location>
</feature>
<evidence type="ECO:0000259" key="3">
    <source>
        <dbReference type="Pfam" id="PF00149"/>
    </source>
</evidence>
<accession>A0ABY7AAW4</accession>
<dbReference type="InterPro" id="IPR036907">
    <property type="entry name" value="5'-Nucleotdase_C_sf"/>
</dbReference>
<evidence type="ECO:0000313" key="5">
    <source>
        <dbReference type="EMBL" id="WAJ23711.1"/>
    </source>
</evidence>
<dbReference type="GO" id="GO:0016787">
    <property type="term" value="F:hydrolase activity"/>
    <property type="evidence" value="ECO:0007669"/>
    <property type="project" value="UniProtKB-KW"/>
</dbReference>
<proteinExistence type="inferred from homology"/>
<keyword evidence="6" id="KW-1185">Reference proteome</keyword>
<dbReference type="EMBL" id="CP113524">
    <property type="protein sequence ID" value="WAJ23711.1"/>
    <property type="molecule type" value="Genomic_DNA"/>
</dbReference>
<dbReference type="Gene3D" id="3.90.780.10">
    <property type="entry name" value="5'-Nucleotidase, C-terminal domain"/>
    <property type="match status" value="1"/>
</dbReference>
<reference evidence="5" key="1">
    <citation type="submission" date="2022-11" db="EMBL/GenBank/DDBJ databases">
        <title>Lacrimispora xylanolytica sy1, complete genome.</title>
        <authorList>
            <person name="Choi S."/>
        </authorList>
    </citation>
    <scope>NUCLEOTIDE SEQUENCE</scope>
    <source>
        <strain evidence="5">Sy1</strain>
    </source>
</reference>
<dbReference type="PANTHER" id="PTHR11575">
    <property type="entry name" value="5'-NUCLEOTIDASE-RELATED"/>
    <property type="match status" value="1"/>
</dbReference>
<evidence type="ECO:0000313" key="6">
    <source>
        <dbReference type="Proteomes" id="UP001163115"/>
    </source>
</evidence>
<dbReference type="InterPro" id="IPR029052">
    <property type="entry name" value="Metallo-depent_PP-like"/>
</dbReference>
<dbReference type="RefSeq" id="WP_268115066.1">
    <property type="nucleotide sequence ID" value="NZ_CP113524.1"/>
</dbReference>
<keyword evidence="1" id="KW-0732">Signal</keyword>
<name>A0ABY7AAW4_9FIRM</name>
<organism evidence="5 6">
    <name type="scientific">Lacrimispora xylanolytica</name>
    <dbReference type="NCBI Taxonomy" id="29375"/>
    <lineage>
        <taxon>Bacteria</taxon>
        <taxon>Bacillati</taxon>
        <taxon>Bacillota</taxon>
        <taxon>Clostridia</taxon>
        <taxon>Lachnospirales</taxon>
        <taxon>Lachnospiraceae</taxon>
        <taxon>Lacrimispora</taxon>
    </lineage>
</organism>
<gene>
    <name evidence="5" type="ORF">OW255_19495</name>
</gene>
<dbReference type="Pfam" id="PF00149">
    <property type="entry name" value="Metallophos"/>
    <property type="match status" value="1"/>
</dbReference>
<dbReference type="InterPro" id="IPR008334">
    <property type="entry name" value="5'-Nucleotdase_C"/>
</dbReference>
<keyword evidence="2 5" id="KW-0378">Hydrolase</keyword>
<dbReference type="PANTHER" id="PTHR11575:SF6">
    <property type="entry name" value="2',3'-CYCLIC-NUCLEOTIDE 2'-PHOSPHODIESTERASE_3'-NUCLEOTIDASE"/>
    <property type="match status" value="1"/>
</dbReference>
<dbReference type="InterPro" id="IPR006179">
    <property type="entry name" value="5_nucleotidase/apyrase"/>
</dbReference>
<feature type="domain" description="Calcineurin-like phosphoesterase" evidence="3">
    <location>
        <begin position="6"/>
        <end position="232"/>
    </location>
</feature>
<dbReference type="SUPFAM" id="SSF55816">
    <property type="entry name" value="5'-nucleotidase (syn. UDP-sugar hydrolase), C-terminal domain"/>
    <property type="match status" value="1"/>
</dbReference>
<dbReference type="Proteomes" id="UP001163115">
    <property type="component" value="Chromosome"/>
</dbReference>
<evidence type="ECO:0000256" key="2">
    <source>
        <dbReference type="RuleBase" id="RU362119"/>
    </source>
</evidence>
<dbReference type="PRINTS" id="PR01607">
    <property type="entry name" value="APYRASEFAMLY"/>
</dbReference>
<dbReference type="SUPFAM" id="SSF56300">
    <property type="entry name" value="Metallo-dependent phosphatases"/>
    <property type="match status" value="1"/>
</dbReference>
<dbReference type="Pfam" id="PF02872">
    <property type="entry name" value="5_nucleotid_C"/>
    <property type="match status" value="1"/>
</dbReference>
<comment type="similarity">
    <text evidence="2">Belongs to the 5'-nucleotidase family.</text>
</comment>
<evidence type="ECO:0000259" key="4">
    <source>
        <dbReference type="Pfam" id="PF02872"/>
    </source>
</evidence>
<sequence>MKRKATIYYTSDVHGYLLPTSYGDKEEKAMGLLNCVSNFKKDGNTLVFDGGDTLQGSPMASYIMAKGGEVLESEPIALVYNEAGYDCVVPGNHDFNFGYERLSHYYNALHGACLGANVEDLEGELKLSNSKIFTLENGLRLGVTGIVTDYVNVWEQPEHLKNIKITDAFMAAKKELSLLKDQCDVTICIYHGGYECDLETGEVLSTSGENVGYRILKELDYDILLTAHQHMPVSGREICGTHTLQVMANAIQFARIEITVSEGKVTVESTICPAGDYHEEEPYKTLLPLEGEVQKWLDVSIGRLKEPVLEMSKLDMAMYGSGIADLFNQIQLFYSGADISCVGLGNTPMSLPEHITMRDLVRVYPFSNTLVVLSVDEAALKKALERCAEYFTLKDGVIEISDVFLNPKVEHYNYDYFAGITYEVDVTMPVGSRVRSILYQGEPLNGRSLSLCMSDYRGSGTGGYEVYKTCPVIKRIGTDVPELALDYLKKHPVVELQKNGSIIIRR</sequence>
<evidence type="ECO:0000256" key="1">
    <source>
        <dbReference type="ARBA" id="ARBA00022729"/>
    </source>
</evidence>
<protein>
    <submittedName>
        <fullName evidence="5">Bifunctional UDP-sugar hydrolase/5'-nucleotidase</fullName>
    </submittedName>
</protein>
<dbReference type="InterPro" id="IPR004843">
    <property type="entry name" value="Calcineurin-like_PHP"/>
</dbReference>
<keyword evidence="2" id="KW-0547">Nucleotide-binding</keyword>
<dbReference type="Gene3D" id="3.60.21.10">
    <property type="match status" value="1"/>
</dbReference>